<feature type="transmembrane region" description="Helical" evidence="1">
    <location>
        <begin position="31"/>
        <end position="54"/>
    </location>
</feature>
<reference evidence="2" key="1">
    <citation type="submission" date="2018-01" db="EMBL/GenBank/DDBJ databases">
        <title>An insight into the sialome of Amazonian anophelines.</title>
        <authorList>
            <person name="Ribeiro J.M."/>
            <person name="Scarpassa V."/>
            <person name="Calvo E."/>
        </authorList>
    </citation>
    <scope>NUCLEOTIDE SEQUENCE</scope>
</reference>
<evidence type="ECO:0000313" key="2">
    <source>
        <dbReference type="EMBL" id="MBW79048.1"/>
    </source>
</evidence>
<sequence length="140" mass="15786">MRKNLPSFLSFHFLFFSWFYFARPKTHSDLFHLPVVCFCLRASSFAFVIGPAWLTTGQALKKPEPKPTKGKPTACASLERPQSLVWVMVKISFCLFAFHECDGLAGAYDTFTGGVVQADTHKKTQNDSLEQQQDRSVNCS</sequence>
<accession>A0A2M4DPL4</accession>
<keyword evidence="1" id="KW-1133">Transmembrane helix</keyword>
<name>A0A2M4DPL4_ANODA</name>
<protein>
    <submittedName>
        <fullName evidence="2">Uncharacterized protein</fullName>
    </submittedName>
</protein>
<keyword evidence="1" id="KW-0472">Membrane</keyword>
<dbReference type="AlphaFoldDB" id="A0A2M4DPL4"/>
<evidence type="ECO:0000256" key="1">
    <source>
        <dbReference type="SAM" id="Phobius"/>
    </source>
</evidence>
<keyword evidence="1" id="KW-0812">Transmembrane</keyword>
<dbReference type="EMBL" id="GGFL01014870">
    <property type="protein sequence ID" value="MBW79048.1"/>
    <property type="molecule type" value="Transcribed_RNA"/>
</dbReference>
<organism evidence="2">
    <name type="scientific">Anopheles darlingi</name>
    <name type="common">Mosquito</name>
    <dbReference type="NCBI Taxonomy" id="43151"/>
    <lineage>
        <taxon>Eukaryota</taxon>
        <taxon>Metazoa</taxon>
        <taxon>Ecdysozoa</taxon>
        <taxon>Arthropoda</taxon>
        <taxon>Hexapoda</taxon>
        <taxon>Insecta</taxon>
        <taxon>Pterygota</taxon>
        <taxon>Neoptera</taxon>
        <taxon>Endopterygota</taxon>
        <taxon>Diptera</taxon>
        <taxon>Nematocera</taxon>
        <taxon>Culicoidea</taxon>
        <taxon>Culicidae</taxon>
        <taxon>Anophelinae</taxon>
        <taxon>Anopheles</taxon>
    </lineage>
</organism>
<proteinExistence type="predicted"/>